<feature type="transmembrane region" description="Helical" evidence="1">
    <location>
        <begin position="57"/>
        <end position="83"/>
    </location>
</feature>
<proteinExistence type="predicted"/>
<comment type="caution">
    <text evidence="2">The sequence shown here is derived from an EMBL/GenBank/DDBJ whole genome shotgun (WGS) entry which is preliminary data.</text>
</comment>
<evidence type="ECO:0000313" key="2">
    <source>
        <dbReference type="EMBL" id="KAB6523087.1"/>
    </source>
</evidence>
<keyword evidence="1" id="KW-0472">Membrane</keyword>
<dbReference type="Proteomes" id="UP000469427">
    <property type="component" value="Unassembled WGS sequence"/>
</dbReference>
<keyword evidence="1" id="KW-0812">Transmembrane</keyword>
<sequence>MRTDYSNIRYHIYRELSKIQQRQKDDRSQLIDEITVPIFSGVISTCVAGYIEKEVSNMILFVPIISLFFLIFLFISKGIVYIYRNRIKPLICPLKDQSRIAQKLEAESLAAKFNYEVTYLVSTTYTEIQKKDNRQELKDLKLLDTCFYVDNVIRKLQESLLSYPYPLDESYVSKNKIEAVMNVIYTIINELRAVSNLPTAYEAEIDRVQIKYDDTLEAIGRMYELKLKPFKR</sequence>
<feature type="transmembrane region" description="Helical" evidence="1">
    <location>
        <begin position="30"/>
        <end position="51"/>
    </location>
</feature>
<dbReference type="EMBL" id="WDBI01000041">
    <property type="protein sequence ID" value="KAB6523087.1"/>
    <property type="molecule type" value="Genomic_DNA"/>
</dbReference>
<dbReference type="AlphaFoldDB" id="A0A6I0ZLP8"/>
<accession>A0A6I0ZLP8</accession>
<gene>
    <name evidence="2" type="ORF">GAY98_19685</name>
</gene>
<evidence type="ECO:0000256" key="1">
    <source>
        <dbReference type="SAM" id="Phobius"/>
    </source>
</evidence>
<evidence type="ECO:0000313" key="3">
    <source>
        <dbReference type="Proteomes" id="UP000469427"/>
    </source>
</evidence>
<keyword evidence="1" id="KW-1133">Transmembrane helix</keyword>
<name>A0A6I0ZLP8_PHOVU</name>
<dbReference type="RefSeq" id="WP_087339212.1">
    <property type="nucleotide sequence ID" value="NZ_JAQDMD010000042.1"/>
</dbReference>
<organism evidence="2 3">
    <name type="scientific">Phocaeicola vulgatus</name>
    <name type="common">Bacteroides vulgatus</name>
    <dbReference type="NCBI Taxonomy" id="821"/>
    <lineage>
        <taxon>Bacteria</taxon>
        <taxon>Pseudomonadati</taxon>
        <taxon>Bacteroidota</taxon>
        <taxon>Bacteroidia</taxon>
        <taxon>Bacteroidales</taxon>
        <taxon>Bacteroidaceae</taxon>
        <taxon>Phocaeicola</taxon>
    </lineage>
</organism>
<protein>
    <submittedName>
        <fullName evidence="2">Uncharacterized protein</fullName>
    </submittedName>
</protein>
<reference evidence="2 3" key="1">
    <citation type="journal article" date="2019" name="Nat. Med.">
        <title>A library of human gut bacterial isolates paired with longitudinal multiomics data enables mechanistic microbiome research.</title>
        <authorList>
            <person name="Poyet M."/>
            <person name="Groussin M."/>
            <person name="Gibbons S.M."/>
            <person name="Avila-Pacheco J."/>
            <person name="Jiang X."/>
            <person name="Kearney S.M."/>
            <person name="Perrotta A.R."/>
            <person name="Berdy B."/>
            <person name="Zhao S."/>
            <person name="Lieberman T.D."/>
            <person name="Swanson P.K."/>
            <person name="Smith M."/>
            <person name="Roesemann S."/>
            <person name="Alexander J.E."/>
            <person name="Rich S.A."/>
            <person name="Livny J."/>
            <person name="Vlamakis H."/>
            <person name="Clish C."/>
            <person name="Bullock K."/>
            <person name="Deik A."/>
            <person name="Scott J."/>
            <person name="Pierce K.A."/>
            <person name="Xavier R.J."/>
            <person name="Alm E.J."/>
        </authorList>
    </citation>
    <scope>NUCLEOTIDE SEQUENCE [LARGE SCALE GENOMIC DNA]</scope>
    <source>
        <strain evidence="2 3">BIOML-A122</strain>
    </source>
</reference>